<feature type="transmembrane region" description="Helical" evidence="1">
    <location>
        <begin position="67"/>
        <end position="83"/>
    </location>
</feature>
<proteinExistence type="predicted"/>
<gene>
    <name evidence="2" type="ORF">MOZ60_02490</name>
</gene>
<feature type="transmembrane region" description="Helical" evidence="1">
    <location>
        <begin position="141"/>
        <end position="160"/>
    </location>
</feature>
<dbReference type="RefSeq" id="WP_108774768.1">
    <property type="nucleotide sequence ID" value="NZ_JALBUR010000003.1"/>
</dbReference>
<feature type="transmembrane region" description="Helical" evidence="1">
    <location>
        <begin position="103"/>
        <end position="129"/>
    </location>
</feature>
<feature type="transmembrane region" description="Helical" evidence="1">
    <location>
        <begin position="239"/>
        <end position="262"/>
    </location>
</feature>
<accession>A0AB35U047</accession>
<evidence type="ECO:0008006" key="4">
    <source>
        <dbReference type="Google" id="ProtNLM"/>
    </source>
</evidence>
<name>A0AB35U047_9FIRM</name>
<organism evidence="2 3">
    <name type="scientific">Grylomicrobium aquisgranensis</name>
    <dbReference type="NCBI Taxonomy" id="2926318"/>
    <lineage>
        <taxon>Bacteria</taxon>
        <taxon>Bacillati</taxon>
        <taxon>Bacillota</taxon>
        <taxon>Erysipelotrichia</taxon>
        <taxon>Erysipelotrichales</taxon>
        <taxon>Erysipelotrichaceae</taxon>
        <taxon>Grylomicrobium</taxon>
    </lineage>
</organism>
<comment type="caution">
    <text evidence="2">The sequence shown here is derived from an EMBL/GenBank/DDBJ whole genome shotgun (WGS) entry which is preliminary data.</text>
</comment>
<dbReference type="EMBL" id="JALBUR010000003">
    <property type="protein sequence ID" value="MDX8418958.1"/>
    <property type="molecule type" value="Genomic_DNA"/>
</dbReference>
<keyword evidence="1" id="KW-0472">Membrane</keyword>
<sequence>MKEKIKVEIQKMLSSRGFWASAAIVMIFPVADFVQQLHNFIAYHYPQSIFIKWMAMPNNTYASRMFFILYPVLAALPYAWSLAEDLRSGYAAQLLVREKRKEYFWGKITASFLSGGAVISAALLVNILLLSMMQQTTIPRIYYLTSGIFAGDFCSVIFYTHPVLYAVIWFIISFLWGGAFSMLCCALGFFIRRRIVLVPSMLIVYILQAVISEVFPIYQNEARVGTEWINLVTAAPNTYHPGWAILLNLACIILVSGALVYFRGRKYEVL</sequence>
<keyword evidence="3" id="KW-1185">Reference proteome</keyword>
<dbReference type="AlphaFoldDB" id="A0AB35U047"/>
<feature type="transmembrane region" description="Helical" evidence="1">
    <location>
        <begin position="166"/>
        <end position="190"/>
    </location>
</feature>
<evidence type="ECO:0000313" key="2">
    <source>
        <dbReference type="EMBL" id="MDX8418958.1"/>
    </source>
</evidence>
<keyword evidence="1" id="KW-0812">Transmembrane</keyword>
<protein>
    <recommendedName>
        <fullName evidence="4">ABC transporter permease</fullName>
    </recommendedName>
</protein>
<evidence type="ECO:0000256" key="1">
    <source>
        <dbReference type="SAM" id="Phobius"/>
    </source>
</evidence>
<feature type="transmembrane region" description="Helical" evidence="1">
    <location>
        <begin position="202"/>
        <end position="219"/>
    </location>
</feature>
<evidence type="ECO:0000313" key="3">
    <source>
        <dbReference type="Proteomes" id="UP001286174"/>
    </source>
</evidence>
<reference evidence="2 3" key="1">
    <citation type="submission" date="2022-03" db="EMBL/GenBank/DDBJ databases">
        <title>Novel taxa within the pig intestine.</title>
        <authorList>
            <person name="Wylensek D."/>
            <person name="Bishof K."/>
            <person name="Afrizal A."/>
            <person name="Clavel T."/>
        </authorList>
    </citation>
    <scope>NUCLEOTIDE SEQUENCE [LARGE SCALE GENOMIC DNA]</scope>
    <source>
        <strain evidence="2 3">CLA-KB-P133</strain>
    </source>
</reference>
<dbReference type="Proteomes" id="UP001286174">
    <property type="component" value="Unassembled WGS sequence"/>
</dbReference>
<keyword evidence="1" id="KW-1133">Transmembrane helix</keyword>